<name>A0ABV0QMP7_9TELE</name>
<organism evidence="1 2">
    <name type="scientific">Xenoophorus captivus</name>
    <dbReference type="NCBI Taxonomy" id="1517983"/>
    <lineage>
        <taxon>Eukaryota</taxon>
        <taxon>Metazoa</taxon>
        <taxon>Chordata</taxon>
        <taxon>Craniata</taxon>
        <taxon>Vertebrata</taxon>
        <taxon>Euteleostomi</taxon>
        <taxon>Actinopterygii</taxon>
        <taxon>Neopterygii</taxon>
        <taxon>Teleostei</taxon>
        <taxon>Neoteleostei</taxon>
        <taxon>Acanthomorphata</taxon>
        <taxon>Ovalentaria</taxon>
        <taxon>Atherinomorphae</taxon>
        <taxon>Cyprinodontiformes</taxon>
        <taxon>Goodeidae</taxon>
        <taxon>Xenoophorus</taxon>
    </lineage>
</organism>
<comment type="caution">
    <text evidence="1">The sequence shown here is derived from an EMBL/GenBank/DDBJ whole genome shotgun (WGS) entry which is preliminary data.</text>
</comment>
<accession>A0ABV0QMP7</accession>
<feature type="non-terminal residue" evidence="1">
    <location>
        <position position="1"/>
    </location>
</feature>
<evidence type="ECO:0000313" key="2">
    <source>
        <dbReference type="Proteomes" id="UP001434883"/>
    </source>
</evidence>
<proteinExistence type="predicted"/>
<keyword evidence="2" id="KW-1185">Reference proteome</keyword>
<gene>
    <name evidence="1" type="ORF">XENOCAPTIV_023407</name>
</gene>
<protein>
    <submittedName>
        <fullName evidence="1">Uncharacterized protein</fullName>
    </submittedName>
</protein>
<sequence length="73" mass="8322">LGVGPLPLLIQFQYVSSDFTAQPVLTNWPIFTVFMVPQCLNQQIIWCKQRLCEDLFPQYLKPCGSIITYPVGC</sequence>
<dbReference type="Proteomes" id="UP001434883">
    <property type="component" value="Unassembled WGS sequence"/>
</dbReference>
<dbReference type="EMBL" id="JAHRIN010017338">
    <property type="protein sequence ID" value="MEQ2197117.1"/>
    <property type="molecule type" value="Genomic_DNA"/>
</dbReference>
<reference evidence="1 2" key="1">
    <citation type="submission" date="2021-06" db="EMBL/GenBank/DDBJ databases">
        <authorList>
            <person name="Palmer J.M."/>
        </authorList>
    </citation>
    <scope>NUCLEOTIDE SEQUENCE [LARGE SCALE GENOMIC DNA]</scope>
    <source>
        <strain evidence="1 2">XC_2019</strain>
        <tissue evidence="1">Muscle</tissue>
    </source>
</reference>
<evidence type="ECO:0000313" key="1">
    <source>
        <dbReference type="EMBL" id="MEQ2197117.1"/>
    </source>
</evidence>